<evidence type="ECO:0000256" key="1">
    <source>
        <dbReference type="ARBA" id="ARBA00023125"/>
    </source>
</evidence>
<dbReference type="SMART" id="SM00530">
    <property type="entry name" value="HTH_XRE"/>
    <property type="match status" value="1"/>
</dbReference>
<dbReference type="PANTHER" id="PTHR46558">
    <property type="entry name" value="TRACRIPTIONAL REGULATORY PROTEIN-RELATED-RELATED"/>
    <property type="match status" value="1"/>
</dbReference>
<dbReference type="Pfam" id="PF01381">
    <property type="entry name" value="HTH_3"/>
    <property type="match status" value="1"/>
</dbReference>
<dbReference type="Gene3D" id="1.10.260.40">
    <property type="entry name" value="lambda repressor-like DNA-binding domains"/>
    <property type="match status" value="1"/>
</dbReference>
<keyword evidence="4" id="KW-1185">Reference proteome</keyword>
<dbReference type="EMBL" id="FMUR01000026">
    <property type="protein sequence ID" value="SCY56031.1"/>
    <property type="molecule type" value="Genomic_DNA"/>
</dbReference>
<dbReference type="RefSeq" id="WP_074463451.1">
    <property type="nucleotide sequence ID" value="NZ_FMUR01000026.1"/>
</dbReference>
<accession>A0A1G5GXA8</accession>
<dbReference type="GO" id="GO:0003677">
    <property type="term" value="F:DNA binding"/>
    <property type="evidence" value="ECO:0007669"/>
    <property type="project" value="UniProtKB-KW"/>
</dbReference>
<protein>
    <submittedName>
        <fullName evidence="3">DNA-binding transcriptional regulator, XRE-family HTH domain</fullName>
    </submittedName>
</protein>
<dbReference type="SUPFAM" id="SSF47413">
    <property type="entry name" value="lambda repressor-like DNA-binding domains"/>
    <property type="match status" value="1"/>
</dbReference>
<sequence length="77" mass="8854">MTQEELAEKLDVSRQAVAKWESGQVYPDISNLIQISNLFNVTVDYLVRDQECMISFEDEEDNDLNKLIDFRLPSEGG</sequence>
<name>A0A1G5GXA8_9FIRM</name>
<dbReference type="Proteomes" id="UP000183047">
    <property type="component" value="Unassembled WGS sequence"/>
</dbReference>
<organism evidence="3 4">
    <name type="scientific">Butyrivibrio hungatei</name>
    <dbReference type="NCBI Taxonomy" id="185008"/>
    <lineage>
        <taxon>Bacteria</taxon>
        <taxon>Bacillati</taxon>
        <taxon>Bacillota</taxon>
        <taxon>Clostridia</taxon>
        <taxon>Lachnospirales</taxon>
        <taxon>Lachnospiraceae</taxon>
        <taxon>Butyrivibrio</taxon>
    </lineage>
</organism>
<dbReference type="InterPro" id="IPR001387">
    <property type="entry name" value="Cro/C1-type_HTH"/>
</dbReference>
<dbReference type="CDD" id="cd00093">
    <property type="entry name" value="HTH_XRE"/>
    <property type="match status" value="1"/>
</dbReference>
<dbReference type="PANTHER" id="PTHR46558:SF13">
    <property type="entry name" value="HTH-TYPE TRANSCRIPTIONAL REGULATOR IMMR"/>
    <property type="match status" value="1"/>
</dbReference>
<dbReference type="AlphaFoldDB" id="A0A1G5GXA8"/>
<evidence type="ECO:0000259" key="2">
    <source>
        <dbReference type="PROSITE" id="PS50943"/>
    </source>
</evidence>
<evidence type="ECO:0000313" key="3">
    <source>
        <dbReference type="EMBL" id="SCY56031.1"/>
    </source>
</evidence>
<dbReference type="InterPro" id="IPR010982">
    <property type="entry name" value="Lambda_DNA-bd_dom_sf"/>
</dbReference>
<feature type="domain" description="HTH cro/C1-type" evidence="2">
    <location>
        <begin position="1"/>
        <end position="46"/>
    </location>
</feature>
<keyword evidence="1 3" id="KW-0238">DNA-binding</keyword>
<dbReference type="PROSITE" id="PS50943">
    <property type="entry name" value="HTH_CROC1"/>
    <property type="match status" value="1"/>
</dbReference>
<evidence type="ECO:0000313" key="4">
    <source>
        <dbReference type="Proteomes" id="UP000183047"/>
    </source>
</evidence>
<gene>
    <name evidence="3" type="ORF">SAMN02910451_03087</name>
</gene>
<reference evidence="4" key="1">
    <citation type="submission" date="2016-10" db="EMBL/GenBank/DDBJ databases">
        <authorList>
            <person name="Varghese N."/>
            <person name="Submissions S."/>
        </authorList>
    </citation>
    <scope>NUCLEOTIDE SEQUENCE [LARGE SCALE GENOMIC DNA]</scope>
    <source>
        <strain evidence="4">XBD2006</strain>
    </source>
</reference>
<proteinExistence type="predicted"/>